<keyword evidence="5" id="KW-0723">Serine/threonine-protein kinase</keyword>
<evidence type="ECO:0000259" key="4">
    <source>
        <dbReference type="Pfam" id="PF13947"/>
    </source>
</evidence>
<evidence type="ECO:0000256" key="2">
    <source>
        <dbReference type="ARBA" id="ARBA00022729"/>
    </source>
</evidence>
<reference evidence="5 6" key="1">
    <citation type="submission" date="2024-06" db="EMBL/GenBank/DDBJ databases">
        <title>A chromosome level genome sequence of Diviner's sage (Salvia divinorum).</title>
        <authorList>
            <person name="Ford S.A."/>
            <person name="Ro D.-K."/>
            <person name="Ness R.W."/>
            <person name="Phillips M.A."/>
        </authorList>
    </citation>
    <scope>NUCLEOTIDE SEQUENCE [LARGE SCALE GENOMIC DNA]</scope>
    <source>
        <strain evidence="5">SAF-2024a</strain>
        <tissue evidence="5">Leaf</tissue>
    </source>
</reference>
<dbReference type="GO" id="GO:0004674">
    <property type="term" value="F:protein serine/threonine kinase activity"/>
    <property type="evidence" value="ECO:0007669"/>
    <property type="project" value="UniProtKB-KW"/>
</dbReference>
<gene>
    <name evidence="5" type="ORF">AAHA92_31995</name>
</gene>
<sequence>MELALVILVFYTLCFAITPILARSMSKPDCPQKCGNVTIPYPFGIGSKCSASSSFTVICKTSTRNSSRMVPFLSSINLEVEKVSICGVVIVNMPVLPMNCSEGEIRESLPISLAGSPFTVSAEYNKLVVLGCKTVVWLRDNGTEVGGCLPMCDDANSTDVNSCQTSIPRRVQEFKFTYQSILASNSSFCGYAFPVDKKWLHNEYYKRYKGLVDEFGFVPLIQSSDSDPIEDVDSDGLSSISEIIECSSSDEY</sequence>
<comment type="caution">
    <text evidence="5">The sequence shown here is derived from an EMBL/GenBank/DDBJ whole genome shotgun (WGS) entry which is preliminary data.</text>
</comment>
<dbReference type="InterPro" id="IPR025287">
    <property type="entry name" value="WAK_GUB"/>
</dbReference>
<evidence type="ECO:0000313" key="5">
    <source>
        <dbReference type="EMBL" id="KAL1531912.1"/>
    </source>
</evidence>
<organism evidence="5 6">
    <name type="scientific">Salvia divinorum</name>
    <name type="common">Maria pastora</name>
    <name type="synonym">Diviner's sage</name>
    <dbReference type="NCBI Taxonomy" id="28513"/>
    <lineage>
        <taxon>Eukaryota</taxon>
        <taxon>Viridiplantae</taxon>
        <taxon>Streptophyta</taxon>
        <taxon>Embryophyta</taxon>
        <taxon>Tracheophyta</taxon>
        <taxon>Spermatophyta</taxon>
        <taxon>Magnoliopsida</taxon>
        <taxon>eudicotyledons</taxon>
        <taxon>Gunneridae</taxon>
        <taxon>Pentapetalae</taxon>
        <taxon>asterids</taxon>
        <taxon>lamiids</taxon>
        <taxon>Lamiales</taxon>
        <taxon>Lamiaceae</taxon>
        <taxon>Nepetoideae</taxon>
        <taxon>Mentheae</taxon>
        <taxon>Salviinae</taxon>
        <taxon>Salvia</taxon>
        <taxon>Salvia subgen. Calosphace</taxon>
    </lineage>
</organism>
<keyword evidence="6" id="KW-1185">Reference proteome</keyword>
<keyword evidence="5" id="KW-0418">Kinase</keyword>
<dbReference type="GO" id="GO:0016020">
    <property type="term" value="C:membrane"/>
    <property type="evidence" value="ECO:0007669"/>
    <property type="project" value="UniProtKB-SubCell"/>
</dbReference>
<protein>
    <submittedName>
        <fullName evidence="5">Non-specific serine/threonine protein kinase</fullName>
        <ecNumber evidence="5">2.7.11.1</ecNumber>
    </submittedName>
</protein>
<keyword evidence="5" id="KW-0808">Transferase</keyword>
<dbReference type="AlphaFoldDB" id="A0ABD1FJ91"/>
<keyword evidence="2 3" id="KW-0732">Signal</keyword>
<feature type="domain" description="Wall-associated receptor kinase galacturonan-binding" evidence="4">
    <location>
        <begin position="30"/>
        <end position="83"/>
    </location>
</feature>
<accession>A0ABD1FJ91</accession>
<dbReference type="EMBL" id="JBEAFC010000014">
    <property type="protein sequence ID" value="KAL1531912.1"/>
    <property type="molecule type" value="Genomic_DNA"/>
</dbReference>
<comment type="subcellular location">
    <subcellularLocation>
        <location evidence="1">Membrane</location>
        <topology evidence="1">Single-pass membrane protein</topology>
    </subcellularLocation>
</comment>
<dbReference type="Pfam" id="PF13947">
    <property type="entry name" value="GUB_WAK_bind"/>
    <property type="match status" value="1"/>
</dbReference>
<feature type="signal peptide" evidence="3">
    <location>
        <begin position="1"/>
        <end position="16"/>
    </location>
</feature>
<proteinExistence type="predicted"/>
<dbReference type="Proteomes" id="UP001567538">
    <property type="component" value="Unassembled WGS sequence"/>
</dbReference>
<evidence type="ECO:0000256" key="1">
    <source>
        <dbReference type="ARBA" id="ARBA00004167"/>
    </source>
</evidence>
<evidence type="ECO:0000256" key="3">
    <source>
        <dbReference type="SAM" id="SignalP"/>
    </source>
</evidence>
<evidence type="ECO:0000313" key="6">
    <source>
        <dbReference type="Proteomes" id="UP001567538"/>
    </source>
</evidence>
<dbReference type="PANTHER" id="PTHR33491">
    <property type="entry name" value="OSJNBA0016N04.9 PROTEIN"/>
    <property type="match status" value="1"/>
</dbReference>
<feature type="chain" id="PRO_5044777362" evidence="3">
    <location>
        <begin position="17"/>
        <end position="252"/>
    </location>
</feature>
<dbReference type="EC" id="2.7.11.1" evidence="5"/>
<name>A0ABD1FJ91_SALDI</name>